<dbReference type="RefSeq" id="WP_128758050.1">
    <property type="nucleotide sequence ID" value="NZ_QOVM01000004.1"/>
</dbReference>
<comment type="caution">
    <text evidence="2">The sequence shown here is derived from an EMBL/GenBank/DDBJ whole genome shotgun (WGS) entry which is preliminary data.</text>
</comment>
<evidence type="ECO:0000313" key="2">
    <source>
        <dbReference type="EMBL" id="RXG22157.1"/>
    </source>
</evidence>
<keyword evidence="3" id="KW-1185">Reference proteome</keyword>
<proteinExistence type="predicted"/>
<dbReference type="GO" id="GO:0016853">
    <property type="term" value="F:isomerase activity"/>
    <property type="evidence" value="ECO:0007669"/>
    <property type="project" value="UniProtKB-KW"/>
</dbReference>
<dbReference type="InterPro" id="IPR036237">
    <property type="entry name" value="Xyl_isomerase-like_sf"/>
</dbReference>
<dbReference type="EMBL" id="QOVM01000004">
    <property type="protein sequence ID" value="RXG22157.1"/>
    <property type="molecule type" value="Genomic_DNA"/>
</dbReference>
<keyword evidence="2" id="KW-0413">Isomerase</keyword>
<feature type="domain" description="Xylose isomerase-like TIM barrel" evidence="1">
    <location>
        <begin position="66"/>
        <end position="310"/>
    </location>
</feature>
<dbReference type="InterPro" id="IPR050312">
    <property type="entry name" value="IolE/XylAMocC-like"/>
</dbReference>
<protein>
    <submittedName>
        <fullName evidence="2">Sugar phosphate isomerase/epimerase</fullName>
    </submittedName>
</protein>
<organism evidence="2 3">
    <name type="scientific">Leeuwenhoekiella aequorea</name>
    <dbReference type="NCBI Taxonomy" id="283736"/>
    <lineage>
        <taxon>Bacteria</taxon>
        <taxon>Pseudomonadati</taxon>
        <taxon>Bacteroidota</taxon>
        <taxon>Flavobacteriia</taxon>
        <taxon>Flavobacteriales</taxon>
        <taxon>Flavobacteriaceae</taxon>
        <taxon>Leeuwenhoekiella</taxon>
    </lineage>
</organism>
<dbReference type="Gene3D" id="3.20.20.150">
    <property type="entry name" value="Divalent-metal-dependent TIM barrel enzymes"/>
    <property type="match status" value="1"/>
</dbReference>
<dbReference type="Pfam" id="PF01261">
    <property type="entry name" value="AP_endonuc_2"/>
    <property type="match status" value="1"/>
</dbReference>
<dbReference type="PANTHER" id="PTHR12110:SF53">
    <property type="entry name" value="BLR5974 PROTEIN"/>
    <property type="match status" value="1"/>
</dbReference>
<dbReference type="AlphaFoldDB" id="A0A4Q0P678"/>
<reference evidence="2 3" key="1">
    <citation type="submission" date="2018-07" db="EMBL/GenBank/DDBJ databases">
        <title>Leeuwenhoekiella genomics.</title>
        <authorList>
            <person name="Tahon G."/>
            <person name="Willems A."/>
        </authorList>
    </citation>
    <scope>NUCLEOTIDE SEQUENCE [LARGE SCALE GENOMIC DNA]</scope>
    <source>
        <strain evidence="2 3">LMG 22550</strain>
    </source>
</reference>
<dbReference type="PROSITE" id="PS51257">
    <property type="entry name" value="PROKAR_LIPOPROTEIN"/>
    <property type="match status" value="1"/>
</dbReference>
<dbReference type="PANTHER" id="PTHR12110">
    <property type="entry name" value="HYDROXYPYRUVATE ISOMERASE"/>
    <property type="match status" value="1"/>
</dbReference>
<evidence type="ECO:0000259" key="1">
    <source>
        <dbReference type="Pfam" id="PF01261"/>
    </source>
</evidence>
<evidence type="ECO:0000313" key="3">
    <source>
        <dbReference type="Proteomes" id="UP000289238"/>
    </source>
</evidence>
<accession>A0A4Q0P678</accession>
<dbReference type="SUPFAM" id="SSF51658">
    <property type="entry name" value="Xylose isomerase-like"/>
    <property type="match status" value="1"/>
</dbReference>
<dbReference type="OrthoDB" id="1114629at2"/>
<sequence length="325" mass="35908">MNIKLLLASLTVVAVMSCKSEKKIEKNVNESVVVAQNDPFFKISLAQWSLNEAIRNGEMSPMDFAEKAREMGFEGIEYVSQLYTPLMETYSSDQVALDSILPILKSKSEAFNVDNVLIMVDAEGNLAAANEQERNQAVEDHKKWIDAAAYLGCHAIRVNLIGAPDEEVWKNSAIDGLGKLSDYGATKNIEVIVENHGGFSSNAKLLMQVINTIDKSNCGTLPDFGNFCMKRENGAQWDGACLEEYPRYQGIEEMMPKALAVSAKTYNFDQNGNETSMDFSKILQLVKDAGYQGYIGVEYEGNNLTAEQGIIKTKELLLTAAQNLN</sequence>
<name>A0A4Q0P678_9FLAO</name>
<dbReference type="Proteomes" id="UP000289238">
    <property type="component" value="Unassembled WGS sequence"/>
</dbReference>
<dbReference type="InterPro" id="IPR013022">
    <property type="entry name" value="Xyl_isomerase-like_TIM-brl"/>
</dbReference>
<gene>
    <name evidence="2" type="ORF">DSM00_2222</name>
</gene>